<feature type="region of interest" description="Disordered" evidence="1">
    <location>
        <begin position="44"/>
        <end position="74"/>
    </location>
</feature>
<evidence type="ECO:0000313" key="3">
    <source>
        <dbReference type="Proteomes" id="UP000012112"/>
    </source>
</evidence>
<accession>M6VM65</accession>
<dbReference type="AlphaFoldDB" id="M6VM65"/>
<reference evidence="2 3" key="1">
    <citation type="submission" date="2013-01" db="EMBL/GenBank/DDBJ databases">
        <authorList>
            <person name="Harkins D.M."/>
            <person name="Durkin A.S."/>
            <person name="Brinkac L.M."/>
            <person name="Haft D.H."/>
            <person name="Selengut J.D."/>
            <person name="Sanka R."/>
            <person name="DePew J."/>
            <person name="Purushe J."/>
            <person name="Matthias M.A."/>
            <person name="Vinetz J.M."/>
            <person name="Sutton G.G."/>
            <person name="Nierman W.C."/>
            <person name="Fouts D.E."/>
        </authorList>
    </citation>
    <scope>NUCLEOTIDE SEQUENCE [LARGE SCALE GENOMIC DNA]</scope>
    <source>
        <strain evidence="2 3">HAI1536</strain>
    </source>
</reference>
<dbReference type="Proteomes" id="UP000012112">
    <property type="component" value="Unassembled WGS sequence"/>
</dbReference>
<dbReference type="EMBL" id="AKWD02000029">
    <property type="protein sequence ID" value="EMO54169.1"/>
    <property type="molecule type" value="Genomic_DNA"/>
</dbReference>
<name>M6VM65_9LEPT</name>
<proteinExistence type="predicted"/>
<sequence length="74" mass="8716">MELRFYHLEKCFNPLPLKQEKETGHGQRLNIILEVSIHFLSNKRKKLQNSSPASEPQKLFQSTSSQTRGRNEQY</sequence>
<evidence type="ECO:0000256" key="1">
    <source>
        <dbReference type="SAM" id="MobiDB-lite"/>
    </source>
</evidence>
<feature type="compositionally biased region" description="Polar residues" evidence="1">
    <location>
        <begin position="48"/>
        <end position="68"/>
    </location>
</feature>
<comment type="caution">
    <text evidence="2">The sequence shown here is derived from an EMBL/GenBank/DDBJ whole genome shotgun (WGS) entry which is preliminary data.</text>
</comment>
<organism evidence="2 3">
    <name type="scientific">Leptospira noguchii</name>
    <dbReference type="NCBI Taxonomy" id="28182"/>
    <lineage>
        <taxon>Bacteria</taxon>
        <taxon>Pseudomonadati</taxon>
        <taxon>Spirochaetota</taxon>
        <taxon>Spirochaetia</taxon>
        <taxon>Leptospirales</taxon>
        <taxon>Leptospiraceae</taxon>
        <taxon>Leptospira</taxon>
    </lineage>
</organism>
<evidence type="ECO:0000313" key="2">
    <source>
        <dbReference type="EMBL" id="EMO54169.1"/>
    </source>
</evidence>
<protein>
    <submittedName>
        <fullName evidence="2">Uncharacterized protein</fullName>
    </submittedName>
</protein>
<gene>
    <name evidence="2" type="ORF">LEP1GSC172_3738</name>
</gene>